<dbReference type="InterPro" id="IPR056829">
    <property type="entry name" value="Beta-prop_TEP1_2nd"/>
</dbReference>
<dbReference type="InterPro" id="IPR050349">
    <property type="entry name" value="WD_LIS1/nudF_dynein_reg"/>
</dbReference>
<dbReference type="InterPro" id="IPR056884">
    <property type="entry name" value="NPHP3-like_N"/>
</dbReference>
<reference evidence="6" key="1">
    <citation type="submission" date="2021-01" db="EMBL/GenBank/DDBJ databases">
        <authorList>
            <person name="Kaushik A."/>
        </authorList>
    </citation>
    <scope>NUCLEOTIDE SEQUENCE</scope>
    <source>
        <strain evidence="6">AG3-T5</strain>
    </source>
</reference>
<dbReference type="Proteomes" id="UP000663841">
    <property type="component" value="Unassembled WGS sequence"/>
</dbReference>
<dbReference type="PROSITE" id="PS00678">
    <property type="entry name" value="WD_REPEATS_1"/>
    <property type="match status" value="6"/>
</dbReference>
<accession>A0A8H3B8M4</accession>
<dbReference type="InterPro" id="IPR001680">
    <property type="entry name" value="WD40_rpt"/>
</dbReference>
<sequence length="1352" mass="148313">MSLMSLRESLARSKDKWKQRLHLGSRSVSPMPPDADDKAAKRSMAWSGLKTLLQVLESSSDTFGSLKSAISGLNKCIDIYERASKGRKDYDELREKLDGLLTDLAGHMVHPMDSMMTNSVKLLCCGIEEEVKKIEEKQSQNAGERLIEAMDTSEEILECYRRINGHVQRLTLNANMSILKVVNELTTEARLSRLAPAMSAIYDSTESIDLKRGGCTPGTRQPQINLLLEWAHDPDSGKTCWMSGMAGTGKTTIAYSLCTSLEQASALGASFFCSRIIPECRQVKHIIPTIAYQLARYSLPFRCALDKVLELNPDAHTRAPKTQYQKLLAYPLVQVQASLPSDFIVVIDALDECENEDSLGHILDLLLSPTSVLPIRFLVSSRPEPEINQRMANLGGEQDRSRLVLHDLNEDAVKSDIETYMRHELDHIPLTDSHWSGLIDRCGVLFIYASTVCRLVKQGHKTRTLNTTIGIIVGSAPTSAHEDEHAIDKLYLAILTAACDETKMMQASIRTTRDLMETVICAIEPMTLGALASVLRLEDAEQANAFLQPLRSVLNVTGAGLVTTLHASFPDFLLSSARSGSFHCVATKRHTTLTESCLRLISATEPQFNICGLPSSYLADSEVKDIDERVSRSISRGLIYSCRHWSTHLYLGDYDEKLVDAVRILLFDKLLIWMEILNLTGNMRFGTNIIRNAEKWCREKGISDDLVKTSTPHIYVSMLAFWPRSRPVSITYLPRMAGILEPTGTAIARRQPALLATWRVSDGGVHSTSLSSNGSRIVAGTGDAVDLLDTLTGDGVLHIQEPQTKGVYAVAMSPDDTQVVFGGESGLYLLDIRSKTSQEISKPSSTVLSVAFSPDRCQFACGHEDGDIYIYPSQKGELAFGPLKGHTDHVRSITFSPDGLFLASGSDDKAIRVWDTKSGHMTGNHFQGHTHWVMSISYSPDGTRLASASADQTIRVWDPLTGQTVLGPLTEHSSWVRSVTFSSDGAFIASGSDDRTVRVYDAQTGQTVLGPLEGHTDQVNSVIFSPDSTQLFSCSHDGTIRLWNVQDRDAPNSSHPAFPNDFRSIRYSPDGSQVVSGSSNGSVCVWDVQTADMVLGSLQGHSEAVLGVDYSPNSAYIASASEDRTLRIWSAQDGRDLHGPIRGHTGWVNCVRFSPDSSLLVSGSDDKTVQIWDVTSGQAVIEPLEGHSGWVHSVAFSPNGALVVSGSVDGTIRVWDIRTGQTVIGPLQGHERTVSSVEFSSDGSQILSGSWDGSIRTWDAQTGQALLVWGEDSDQGPGEVNMSSHPASGSWSLDSSSWLVDQQQQKLVWVPEDLRISAPRHPNDLVICKQGHIKLDFDGVNIGERWTDCYHP</sequence>
<dbReference type="Pfam" id="PF24883">
    <property type="entry name" value="NPHP3_N"/>
    <property type="match status" value="1"/>
</dbReference>
<feature type="repeat" description="WD" evidence="3">
    <location>
        <begin position="883"/>
        <end position="924"/>
    </location>
</feature>
<feature type="domain" description="NACHT" evidence="5">
    <location>
        <begin position="238"/>
        <end position="392"/>
    </location>
</feature>
<dbReference type="InterPro" id="IPR015943">
    <property type="entry name" value="WD40/YVTN_repeat-like_dom_sf"/>
</dbReference>
<dbReference type="PANTHER" id="PTHR44129">
    <property type="entry name" value="WD REPEAT-CONTAINING PROTEIN POP1"/>
    <property type="match status" value="1"/>
</dbReference>
<evidence type="ECO:0000259" key="5">
    <source>
        <dbReference type="PROSITE" id="PS50837"/>
    </source>
</evidence>
<dbReference type="InterPro" id="IPR036322">
    <property type="entry name" value="WD40_repeat_dom_sf"/>
</dbReference>
<evidence type="ECO:0000256" key="1">
    <source>
        <dbReference type="ARBA" id="ARBA00022574"/>
    </source>
</evidence>
<feature type="repeat" description="WD" evidence="3">
    <location>
        <begin position="1184"/>
        <end position="1225"/>
    </location>
</feature>
<feature type="repeat" description="WD" evidence="3">
    <location>
        <begin position="1227"/>
        <end position="1268"/>
    </location>
</feature>
<feature type="repeat" description="WD" evidence="3">
    <location>
        <begin position="1012"/>
        <end position="1053"/>
    </location>
</feature>
<dbReference type="PRINTS" id="PR00320">
    <property type="entry name" value="GPROTEINBRPT"/>
</dbReference>
<dbReference type="PROSITE" id="PS50082">
    <property type="entry name" value="WD_REPEATS_2"/>
    <property type="match status" value="9"/>
</dbReference>
<comment type="caution">
    <text evidence="6">The sequence shown here is derived from an EMBL/GenBank/DDBJ whole genome shotgun (WGS) entry which is preliminary data.</text>
</comment>
<dbReference type="InterPro" id="IPR027417">
    <property type="entry name" value="P-loop_NTPase"/>
</dbReference>
<dbReference type="Gene3D" id="2.130.10.10">
    <property type="entry name" value="YVTN repeat-like/Quinoprotein amine dehydrogenase"/>
    <property type="match status" value="5"/>
</dbReference>
<feature type="repeat" description="WD" evidence="3">
    <location>
        <begin position="1064"/>
        <end position="1096"/>
    </location>
</feature>
<gene>
    <name evidence="6" type="ORF">RDB_LOCUS124898</name>
</gene>
<evidence type="ECO:0000313" key="6">
    <source>
        <dbReference type="EMBL" id="CAE6450229.1"/>
    </source>
</evidence>
<protein>
    <recommendedName>
        <fullName evidence="5">NACHT domain-containing protein</fullName>
    </recommendedName>
</protein>
<keyword evidence="1 3" id="KW-0853">WD repeat</keyword>
<dbReference type="CDD" id="cd00200">
    <property type="entry name" value="WD40"/>
    <property type="match status" value="2"/>
</dbReference>
<dbReference type="SMART" id="SM00320">
    <property type="entry name" value="WD40"/>
    <property type="match status" value="12"/>
</dbReference>
<evidence type="ECO:0000313" key="7">
    <source>
        <dbReference type="Proteomes" id="UP000663841"/>
    </source>
</evidence>
<feature type="region of interest" description="Disordered" evidence="4">
    <location>
        <begin position="17"/>
        <end position="40"/>
    </location>
</feature>
<dbReference type="PROSITE" id="PS50294">
    <property type="entry name" value="WD_REPEATS_REGION"/>
    <property type="match status" value="9"/>
</dbReference>
<keyword evidence="2" id="KW-0677">Repeat</keyword>
<dbReference type="Gene3D" id="3.40.50.300">
    <property type="entry name" value="P-loop containing nucleotide triphosphate hydrolases"/>
    <property type="match status" value="1"/>
</dbReference>
<dbReference type="SUPFAM" id="SSF50978">
    <property type="entry name" value="WD40 repeat-like"/>
    <property type="match status" value="3"/>
</dbReference>
<evidence type="ECO:0000256" key="2">
    <source>
        <dbReference type="ARBA" id="ARBA00022737"/>
    </source>
</evidence>
<dbReference type="Pfam" id="PF00400">
    <property type="entry name" value="WD40"/>
    <property type="match status" value="5"/>
</dbReference>
<feature type="repeat" description="WD" evidence="3">
    <location>
        <begin position="1098"/>
        <end position="1139"/>
    </location>
</feature>
<dbReference type="PROSITE" id="PS50837">
    <property type="entry name" value="NACHT"/>
    <property type="match status" value="1"/>
</dbReference>
<feature type="repeat" description="WD" evidence="3">
    <location>
        <begin position="926"/>
        <end position="967"/>
    </location>
</feature>
<name>A0A8H3B8M4_9AGAM</name>
<feature type="repeat" description="WD" evidence="3">
    <location>
        <begin position="969"/>
        <end position="1010"/>
    </location>
</feature>
<dbReference type="InterPro" id="IPR020472">
    <property type="entry name" value="WD40_PAC1"/>
</dbReference>
<dbReference type="InterPro" id="IPR019775">
    <property type="entry name" value="WD40_repeat_CS"/>
</dbReference>
<evidence type="ECO:0000256" key="4">
    <source>
        <dbReference type="SAM" id="MobiDB-lite"/>
    </source>
</evidence>
<organism evidence="6 7">
    <name type="scientific">Rhizoctonia solani</name>
    <dbReference type="NCBI Taxonomy" id="456999"/>
    <lineage>
        <taxon>Eukaryota</taxon>
        <taxon>Fungi</taxon>
        <taxon>Dikarya</taxon>
        <taxon>Basidiomycota</taxon>
        <taxon>Agaricomycotina</taxon>
        <taxon>Agaricomycetes</taxon>
        <taxon>Cantharellales</taxon>
        <taxon>Ceratobasidiaceae</taxon>
        <taxon>Rhizoctonia</taxon>
    </lineage>
</organism>
<dbReference type="SUPFAM" id="SSF52540">
    <property type="entry name" value="P-loop containing nucleoside triphosphate hydrolases"/>
    <property type="match status" value="1"/>
</dbReference>
<evidence type="ECO:0000256" key="3">
    <source>
        <dbReference type="PROSITE-ProRule" id="PRU00221"/>
    </source>
</evidence>
<dbReference type="InterPro" id="IPR007111">
    <property type="entry name" value="NACHT_NTPase"/>
</dbReference>
<feature type="repeat" description="WD" evidence="3">
    <location>
        <begin position="1141"/>
        <end position="1182"/>
    </location>
</feature>
<proteinExistence type="predicted"/>
<dbReference type="Pfam" id="PF25047">
    <property type="entry name" value="Beta-prop_TEP1_2nd"/>
    <property type="match status" value="1"/>
</dbReference>
<dbReference type="EMBL" id="CAJMWW010000140">
    <property type="protein sequence ID" value="CAE6450229.1"/>
    <property type="molecule type" value="Genomic_DNA"/>
</dbReference>